<feature type="domain" description="DUF1731" evidence="3">
    <location>
        <begin position="242"/>
        <end position="288"/>
    </location>
</feature>
<dbReference type="InterPro" id="IPR036291">
    <property type="entry name" value="NAD(P)-bd_dom_sf"/>
</dbReference>
<protein>
    <submittedName>
        <fullName evidence="4">TIGR01777 family protein</fullName>
    </submittedName>
</protein>
<organism evidence="4 5">
    <name type="scientific">Maribellus luteus</name>
    <dbReference type="NCBI Taxonomy" id="2305463"/>
    <lineage>
        <taxon>Bacteria</taxon>
        <taxon>Pseudomonadati</taxon>
        <taxon>Bacteroidota</taxon>
        <taxon>Bacteroidia</taxon>
        <taxon>Marinilabiliales</taxon>
        <taxon>Prolixibacteraceae</taxon>
        <taxon>Maribellus</taxon>
    </lineage>
</organism>
<dbReference type="InterPro" id="IPR010099">
    <property type="entry name" value="SDR39U1"/>
</dbReference>
<evidence type="ECO:0000313" key="5">
    <source>
        <dbReference type="Proteomes" id="UP000265926"/>
    </source>
</evidence>
<dbReference type="Pfam" id="PF08338">
    <property type="entry name" value="DUF1731"/>
    <property type="match status" value="1"/>
</dbReference>
<gene>
    <name evidence="4" type="ORF">D1614_13755</name>
</gene>
<dbReference type="Gene3D" id="3.40.50.720">
    <property type="entry name" value="NAD(P)-binding Rossmann-like Domain"/>
    <property type="match status" value="1"/>
</dbReference>
<sequence length="290" mass="32296">MNEQTKTVVITGQSGYLGSLLTTQLKAAGFPVKGIPRPTLYQKDELMNEIRSCYAIINLAGAPVLQRWTPKNRKIIYESRVFSAHNLVEAINELPAEFRPKKFISASAIGIYKNGLLHDENSTVFDDGFLGTVVQDWEKPLAELPAQVQKVIFRIGLVIGKQASTITKLLLPFKLGLGASIGNGQQAFPFIHQEDLARAFEWAMKEYSESNTFNLVAPERIDNTTFTRKLAHQLRRPAFLFIPEIAIKLALGKASVLLTQSPEVSSQKIQKAGFKFHYPDIDAALREILG</sequence>
<keyword evidence="5" id="KW-1185">Reference proteome</keyword>
<feature type="domain" description="NAD-dependent epimerase/dehydratase" evidence="2">
    <location>
        <begin position="8"/>
        <end position="115"/>
    </location>
</feature>
<comment type="caution">
    <text evidence="4">The sequence shown here is derived from an EMBL/GenBank/DDBJ whole genome shotgun (WGS) entry which is preliminary data.</text>
</comment>
<evidence type="ECO:0000256" key="1">
    <source>
        <dbReference type="ARBA" id="ARBA00009353"/>
    </source>
</evidence>
<evidence type="ECO:0000259" key="2">
    <source>
        <dbReference type="Pfam" id="PF01370"/>
    </source>
</evidence>
<evidence type="ECO:0000313" key="4">
    <source>
        <dbReference type="EMBL" id="RIJ47644.1"/>
    </source>
</evidence>
<dbReference type="PANTHER" id="PTHR11092:SF0">
    <property type="entry name" value="EPIMERASE FAMILY PROTEIN SDR39U1"/>
    <property type="match status" value="1"/>
</dbReference>
<dbReference type="NCBIfam" id="TIGR01777">
    <property type="entry name" value="yfcH"/>
    <property type="match status" value="1"/>
</dbReference>
<dbReference type="Pfam" id="PF01370">
    <property type="entry name" value="Epimerase"/>
    <property type="match status" value="1"/>
</dbReference>
<dbReference type="OrthoDB" id="329806at2"/>
<proteinExistence type="inferred from homology"/>
<evidence type="ECO:0000259" key="3">
    <source>
        <dbReference type="Pfam" id="PF08338"/>
    </source>
</evidence>
<dbReference type="RefSeq" id="WP_119438530.1">
    <property type="nucleotide sequence ID" value="NZ_QWGR01000007.1"/>
</dbReference>
<dbReference type="InterPro" id="IPR001509">
    <property type="entry name" value="Epimerase_deHydtase"/>
</dbReference>
<reference evidence="4 5" key="1">
    <citation type="submission" date="2018-08" db="EMBL/GenBank/DDBJ databases">
        <title>Pallidiluteibacterium maritimus gen. nov., sp. nov., isolated from coastal sediment.</title>
        <authorList>
            <person name="Zhou L.Y."/>
        </authorList>
    </citation>
    <scope>NUCLEOTIDE SEQUENCE [LARGE SCALE GENOMIC DNA]</scope>
    <source>
        <strain evidence="4 5">XSD2</strain>
    </source>
</reference>
<name>A0A399SXZ5_9BACT</name>
<dbReference type="PANTHER" id="PTHR11092">
    <property type="entry name" value="SUGAR NUCLEOTIDE EPIMERASE RELATED"/>
    <property type="match status" value="1"/>
</dbReference>
<dbReference type="Proteomes" id="UP000265926">
    <property type="component" value="Unassembled WGS sequence"/>
</dbReference>
<dbReference type="SUPFAM" id="SSF51735">
    <property type="entry name" value="NAD(P)-binding Rossmann-fold domains"/>
    <property type="match status" value="1"/>
</dbReference>
<dbReference type="EMBL" id="QWGR01000007">
    <property type="protein sequence ID" value="RIJ47644.1"/>
    <property type="molecule type" value="Genomic_DNA"/>
</dbReference>
<accession>A0A399SXZ5</accession>
<dbReference type="AlphaFoldDB" id="A0A399SXZ5"/>
<dbReference type="InterPro" id="IPR013549">
    <property type="entry name" value="DUF1731"/>
</dbReference>
<comment type="similarity">
    <text evidence="1">Belongs to the NAD(P)-dependent epimerase/dehydratase family. SDR39U1 subfamily.</text>
</comment>